<protein>
    <recommendedName>
        <fullName evidence="7">RRM domain-containing protein</fullName>
    </recommendedName>
</protein>
<evidence type="ECO:0000256" key="3">
    <source>
        <dbReference type="ARBA" id="ARBA00023242"/>
    </source>
</evidence>
<evidence type="ECO:0000256" key="4">
    <source>
        <dbReference type="ARBA" id="ARBA00023274"/>
    </source>
</evidence>
<dbReference type="GO" id="GO:0005685">
    <property type="term" value="C:U1 snRNP"/>
    <property type="evidence" value="ECO:0007669"/>
    <property type="project" value="TreeGrafter"/>
</dbReference>
<evidence type="ECO:0000256" key="2">
    <source>
        <dbReference type="ARBA" id="ARBA00022884"/>
    </source>
</evidence>
<dbReference type="GO" id="GO:0030619">
    <property type="term" value="F:U1 snRNA binding"/>
    <property type="evidence" value="ECO:0007669"/>
    <property type="project" value="TreeGrafter"/>
</dbReference>
<dbReference type="Pfam" id="PF12220">
    <property type="entry name" value="U1snRNP70_N"/>
    <property type="match status" value="1"/>
</dbReference>
<dbReference type="InterPro" id="IPR000504">
    <property type="entry name" value="RRM_dom"/>
</dbReference>
<dbReference type="Pfam" id="PF00076">
    <property type="entry name" value="RRM_1"/>
    <property type="match status" value="1"/>
</dbReference>
<organism evidence="8 9">
    <name type="scientific">Candida tropicalis (strain ATCC MYA-3404 / T1)</name>
    <name type="common">Yeast</name>
    <dbReference type="NCBI Taxonomy" id="294747"/>
    <lineage>
        <taxon>Eukaryota</taxon>
        <taxon>Fungi</taxon>
        <taxon>Dikarya</taxon>
        <taxon>Ascomycota</taxon>
        <taxon>Saccharomycotina</taxon>
        <taxon>Pichiomycetes</taxon>
        <taxon>Debaryomycetaceae</taxon>
        <taxon>Candida/Lodderomyces clade</taxon>
        <taxon>Candida</taxon>
    </lineage>
</organism>
<evidence type="ECO:0000259" key="7">
    <source>
        <dbReference type="PROSITE" id="PS50102"/>
    </source>
</evidence>
<feature type="region of interest" description="Disordered" evidence="6">
    <location>
        <begin position="207"/>
        <end position="227"/>
    </location>
</feature>
<dbReference type="InterPro" id="IPR012677">
    <property type="entry name" value="Nucleotide-bd_a/b_plait_sf"/>
</dbReference>
<evidence type="ECO:0000313" key="9">
    <source>
        <dbReference type="Proteomes" id="UP000002037"/>
    </source>
</evidence>
<dbReference type="InterPro" id="IPR022023">
    <property type="entry name" value="U1snRNP70_N"/>
</dbReference>
<dbReference type="KEGG" id="ctp:CTRG_01558"/>
<dbReference type="GeneID" id="8300773"/>
<feature type="region of interest" description="Disordered" evidence="6">
    <location>
        <begin position="239"/>
        <end position="343"/>
    </location>
</feature>
<keyword evidence="4" id="KW-0687">Ribonucleoprotein</keyword>
<sequence>MNEEPEKYPPNIQKLFQAKPPFPHFEPTDYPPEKRRTASISPISSIKEVINEYLISELPNHEDKSSSKSKKSLRIIKHKQKQEEAKIRKTAKQKEFQRQLDEWNDPAVFAKLEREFMKDPLCTVFIARLDYNLTELDISKAFAKYGMIESIRIIRDQNGKSRGYGFIVYERNTDAQSCVDELCRSGLKLGNRTILVDMERSRVLKNWKPRRLGGGQGGRGYMKEGRVSSAAASGRRTYIANNPSFGQQPPSQQYQSRSHQSLYQSASHHHSNSYQSYPYHQQYQPRSSTSARTSAGDARAAPTSIRDKYAKYSLNGSTASDSQPYSYKSENNDRSIRNIRRND</sequence>
<dbReference type="EMBL" id="GG692396">
    <property type="protein sequence ID" value="EER34697.1"/>
    <property type="molecule type" value="Genomic_DNA"/>
</dbReference>
<comment type="subcellular location">
    <subcellularLocation>
        <location evidence="1">Nucleus</location>
    </subcellularLocation>
</comment>
<dbReference type="GO" id="GO:0071011">
    <property type="term" value="C:precatalytic spliceosome"/>
    <property type="evidence" value="ECO:0007669"/>
    <property type="project" value="TreeGrafter"/>
</dbReference>
<dbReference type="VEuPathDB" id="FungiDB:CTRG_01558"/>
<dbReference type="AlphaFoldDB" id="C5M6S7"/>
<dbReference type="GO" id="GO:0000398">
    <property type="term" value="P:mRNA splicing, via spliceosome"/>
    <property type="evidence" value="ECO:0007669"/>
    <property type="project" value="TreeGrafter"/>
</dbReference>
<feature type="domain" description="RRM" evidence="7">
    <location>
        <begin position="122"/>
        <end position="201"/>
    </location>
</feature>
<dbReference type="eggNOG" id="KOG0113">
    <property type="taxonomic scope" value="Eukaryota"/>
</dbReference>
<feature type="compositionally biased region" description="Polar residues" evidence="6">
    <location>
        <begin position="314"/>
        <end position="329"/>
    </location>
</feature>
<gene>
    <name evidence="8" type="ORF">CTRG_01558</name>
</gene>
<name>C5M6S7_CANTT</name>
<feature type="compositionally biased region" description="Basic and acidic residues" evidence="6">
    <location>
        <begin position="330"/>
        <end position="343"/>
    </location>
</feature>
<feature type="compositionally biased region" description="Low complexity" evidence="6">
    <location>
        <begin position="247"/>
        <end position="284"/>
    </location>
</feature>
<dbReference type="InterPro" id="IPR051183">
    <property type="entry name" value="U1_U11-U12_snRNP_70-35kDa"/>
</dbReference>
<keyword evidence="9" id="KW-1185">Reference proteome</keyword>
<evidence type="ECO:0000256" key="6">
    <source>
        <dbReference type="SAM" id="MobiDB-lite"/>
    </source>
</evidence>
<dbReference type="PANTHER" id="PTHR13952">
    <property type="entry name" value="U1 SMALL NUCLEAR RIBONUCLEOPROTEIN 70 KD"/>
    <property type="match status" value="1"/>
</dbReference>
<dbReference type="Gene3D" id="3.30.70.330">
    <property type="match status" value="1"/>
</dbReference>
<dbReference type="Proteomes" id="UP000002037">
    <property type="component" value="Unassembled WGS sequence"/>
</dbReference>
<accession>C5M6S7</accession>
<keyword evidence="3" id="KW-0539">Nucleus</keyword>
<dbReference type="OrthoDB" id="4207594at2759"/>
<dbReference type="HOGENOM" id="CLU_045151_4_0_1"/>
<feature type="compositionally biased region" description="Basic residues" evidence="6">
    <location>
        <begin position="67"/>
        <end position="80"/>
    </location>
</feature>
<dbReference type="PANTHER" id="PTHR13952:SF5">
    <property type="entry name" value="U1 SMALL NUCLEAR RIBONUCLEOPROTEIN 70 KDA"/>
    <property type="match status" value="1"/>
</dbReference>
<dbReference type="InterPro" id="IPR035979">
    <property type="entry name" value="RBD_domain_sf"/>
</dbReference>
<dbReference type="PROSITE" id="PS50102">
    <property type="entry name" value="RRM"/>
    <property type="match status" value="1"/>
</dbReference>
<dbReference type="GO" id="GO:0071004">
    <property type="term" value="C:U2-type prespliceosome"/>
    <property type="evidence" value="ECO:0007669"/>
    <property type="project" value="TreeGrafter"/>
</dbReference>
<evidence type="ECO:0000256" key="1">
    <source>
        <dbReference type="ARBA" id="ARBA00004123"/>
    </source>
</evidence>
<reference evidence="8 9" key="1">
    <citation type="journal article" date="2009" name="Nature">
        <title>Evolution of pathogenicity and sexual reproduction in eight Candida genomes.</title>
        <authorList>
            <person name="Butler G."/>
            <person name="Rasmussen M.D."/>
            <person name="Lin M.F."/>
            <person name="Santos M.A."/>
            <person name="Sakthikumar S."/>
            <person name="Munro C.A."/>
            <person name="Rheinbay E."/>
            <person name="Grabherr M."/>
            <person name="Forche A."/>
            <person name="Reedy J.L."/>
            <person name="Agrafioti I."/>
            <person name="Arnaud M.B."/>
            <person name="Bates S."/>
            <person name="Brown A.J."/>
            <person name="Brunke S."/>
            <person name="Costanzo M.C."/>
            <person name="Fitzpatrick D.A."/>
            <person name="de Groot P.W."/>
            <person name="Harris D."/>
            <person name="Hoyer L.L."/>
            <person name="Hube B."/>
            <person name="Klis F.M."/>
            <person name="Kodira C."/>
            <person name="Lennard N."/>
            <person name="Logue M.E."/>
            <person name="Martin R."/>
            <person name="Neiman A.M."/>
            <person name="Nikolaou E."/>
            <person name="Quail M.A."/>
            <person name="Quinn J."/>
            <person name="Santos M.C."/>
            <person name="Schmitzberger F.F."/>
            <person name="Sherlock G."/>
            <person name="Shah P."/>
            <person name="Silverstein K.A."/>
            <person name="Skrzypek M.S."/>
            <person name="Soll D."/>
            <person name="Staggs R."/>
            <person name="Stansfield I."/>
            <person name="Stumpf M.P."/>
            <person name="Sudbery P.E."/>
            <person name="Srikantha T."/>
            <person name="Zeng Q."/>
            <person name="Berman J."/>
            <person name="Berriman M."/>
            <person name="Heitman J."/>
            <person name="Gow N.A."/>
            <person name="Lorenz M.C."/>
            <person name="Birren B.W."/>
            <person name="Kellis M."/>
            <person name="Cuomo C.A."/>
        </authorList>
    </citation>
    <scope>NUCLEOTIDE SEQUENCE [LARGE SCALE GENOMIC DNA]</scope>
    <source>
        <strain evidence="9">ATCC MYA-3404 / T1</strain>
    </source>
</reference>
<keyword evidence="2 5" id="KW-0694">RNA-binding</keyword>
<dbReference type="SUPFAM" id="SSF54928">
    <property type="entry name" value="RNA-binding domain, RBD"/>
    <property type="match status" value="1"/>
</dbReference>
<proteinExistence type="predicted"/>
<feature type="region of interest" description="Disordered" evidence="6">
    <location>
        <begin position="60"/>
        <end position="88"/>
    </location>
</feature>
<dbReference type="SMART" id="SM00360">
    <property type="entry name" value="RRM"/>
    <property type="match status" value="1"/>
</dbReference>
<dbReference type="STRING" id="294747.C5M6S7"/>
<dbReference type="GO" id="GO:0003729">
    <property type="term" value="F:mRNA binding"/>
    <property type="evidence" value="ECO:0007669"/>
    <property type="project" value="TreeGrafter"/>
</dbReference>
<feature type="region of interest" description="Disordered" evidence="6">
    <location>
        <begin position="17"/>
        <end position="38"/>
    </location>
</feature>
<evidence type="ECO:0000256" key="5">
    <source>
        <dbReference type="PROSITE-ProRule" id="PRU00176"/>
    </source>
</evidence>
<dbReference type="RefSeq" id="XP_002547252.1">
    <property type="nucleotide sequence ID" value="XM_002547206.1"/>
</dbReference>
<evidence type="ECO:0000313" key="8">
    <source>
        <dbReference type="EMBL" id="EER34697.1"/>
    </source>
</evidence>